<name>A0A401H7K5_AERPX</name>
<protein>
    <recommendedName>
        <fullName evidence="2">Lipoyl-binding domain-containing protein</fullName>
    </recommendedName>
</protein>
<reference evidence="3 4" key="1">
    <citation type="submission" date="2017-02" db="EMBL/GenBank/DDBJ databases">
        <title>isolation and characterization of a novel temperate virus Aeropyrum globular virus 1 infecting hyperthermophilic archaeon Aeropyrum.</title>
        <authorList>
            <person name="Yumiya M."/>
            <person name="Yoshida T."/>
            <person name="Sako Y."/>
        </authorList>
    </citation>
    <scope>NUCLEOTIDE SEQUENCE [LARGE SCALE GENOMIC DNA]</scope>
    <source>
        <strain evidence="3 4">YK1-12-2013</strain>
    </source>
</reference>
<dbReference type="EMBL" id="BDMD01000001">
    <property type="protein sequence ID" value="GBF08358.1"/>
    <property type="molecule type" value="Genomic_DNA"/>
</dbReference>
<dbReference type="AlphaFoldDB" id="A0A401H7K5"/>
<dbReference type="CDD" id="cd06849">
    <property type="entry name" value="lipoyl_domain"/>
    <property type="match status" value="1"/>
</dbReference>
<dbReference type="Proteomes" id="UP000291213">
    <property type="component" value="Unassembled WGS sequence"/>
</dbReference>
<dbReference type="OrthoDB" id="36939at2157"/>
<dbReference type="InterPro" id="IPR011053">
    <property type="entry name" value="Single_hybrid_motif"/>
</dbReference>
<keyword evidence="1" id="KW-0450">Lipoyl</keyword>
<dbReference type="PROSITE" id="PS00189">
    <property type="entry name" value="LIPOYL"/>
    <property type="match status" value="1"/>
</dbReference>
<proteinExistence type="predicted"/>
<dbReference type="Gene3D" id="2.40.50.100">
    <property type="match status" value="1"/>
</dbReference>
<dbReference type="Pfam" id="PF00364">
    <property type="entry name" value="Biotin_lipoyl"/>
    <property type="match status" value="1"/>
</dbReference>
<dbReference type="InterPro" id="IPR000089">
    <property type="entry name" value="Biotin_lipoyl"/>
</dbReference>
<feature type="domain" description="Lipoyl-binding" evidence="2">
    <location>
        <begin position="4"/>
        <end position="81"/>
    </location>
</feature>
<accession>A0A401H7K5</accession>
<gene>
    <name evidence="3" type="ORF">apy_00830</name>
</gene>
<dbReference type="InterPro" id="IPR003016">
    <property type="entry name" value="2-oxoA_DH_lipoyl-BS"/>
</dbReference>
<dbReference type="SUPFAM" id="SSF51230">
    <property type="entry name" value="Single hybrid motif"/>
    <property type="match status" value="1"/>
</dbReference>
<dbReference type="PROSITE" id="PS50968">
    <property type="entry name" value="BIOTINYL_LIPOYL"/>
    <property type="match status" value="1"/>
</dbReference>
<organism evidence="3 4">
    <name type="scientific">Aeropyrum pernix</name>
    <dbReference type="NCBI Taxonomy" id="56636"/>
    <lineage>
        <taxon>Archaea</taxon>
        <taxon>Thermoproteota</taxon>
        <taxon>Thermoprotei</taxon>
        <taxon>Desulfurococcales</taxon>
        <taxon>Desulfurococcaceae</taxon>
        <taxon>Aeropyrum</taxon>
    </lineage>
</organism>
<comment type="caution">
    <text evidence="3">The sequence shown here is derived from an EMBL/GenBank/DDBJ whole genome shotgun (WGS) entry which is preliminary data.</text>
</comment>
<dbReference type="RefSeq" id="WP_131159437.1">
    <property type="nucleotide sequence ID" value="NZ_BDMD01000001.1"/>
</dbReference>
<evidence type="ECO:0000256" key="1">
    <source>
        <dbReference type="ARBA" id="ARBA00022823"/>
    </source>
</evidence>
<evidence type="ECO:0000313" key="4">
    <source>
        <dbReference type="Proteomes" id="UP000291213"/>
    </source>
</evidence>
<evidence type="ECO:0000259" key="2">
    <source>
        <dbReference type="PROSITE" id="PS50968"/>
    </source>
</evidence>
<evidence type="ECO:0000313" key="3">
    <source>
        <dbReference type="EMBL" id="GBF08358.1"/>
    </source>
</evidence>
<sequence length="92" mass="9876">MASESLVRIPLDLWPRRGGWRGKVVRVYKKPGDLVEKGEVLAEIEIEKAVLEVESPVSGRVRSIVGEGEEVTPESVVAIVEGHGNGSGEAEA</sequence>